<dbReference type="InterPro" id="IPR045851">
    <property type="entry name" value="AMP-bd_C_sf"/>
</dbReference>
<evidence type="ECO:0000313" key="4">
    <source>
        <dbReference type="Proteomes" id="UP001309705"/>
    </source>
</evidence>
<dbReference type="PANTHER" id="PTHR43767">
    <property type="entry name" value="LONG-CHAIN-FATTY-ACID--COA LIGASE"/>
    <property type="match status" value="1"/>
</dbReference>
<evidence type="ECO:0000259" key="2">
    <source>
        <dbReference type="Pfam" id="PF13193"/>
    </source>
</evidence>
<dbReference type="InterPro" id="IPR020845">
    <property type="entry name" value="AMP-binding_CS"/>
</dbReference>
<dbReference type="SUPFAM" id="SSF56801">
    <property type="entry name" value="Acetyl-CoA synthetase-like"/>
    <property type="match status" value="1"/>
</dbReference>
<reference evidence="3 4" key="1">
    <citation type="journal article" date="2017" name="Int. J. Syst. Evol. Microbiol.">
        <title>Brenneria populi subsp. brevivirga subsp. nov. isolated from symptomatic bark of Populus x euramericana canker, and description of Brenneria populi subsp. populi subsp. nov.</title>
        <authorList>
            <person name="Zheng M.H."/>
            <person name="Piao C.G."/>
            <person name="Xue H."/>
            <person name="Guo M.W."/>
            <person name="Li Y."/>
        </authorList>
    </citation>
    <scope>NUCLEOTIDE SEQUENCE [LARGE SCALE GENOMIC DNA]</scope>
    <source>
        <strain evidence="3 4">D9-5</strain>
    </source>
</reference>
<keyword evidence="4" id="KW-1185">Reference proteome</keyword>
<feature type="domain" description="AMP-binding enzyme C-terminal" evidence="2">
    <location>
        <begin position="406"/>
        <end position="481"/>
    </location>
</feature>
<dbReference type="RefSeq" id="WP_327616437.1">
    <property type="nucleotide sequence ID" value="NZ_JAYWTM010000001.1"/>
</dbReference>
<dbReference type="InterPro" id="IPR042099">
    <property type="entry name" value="ANL_N_sf"/>
</dbReference>
<dbReference type="InterPro" id="IPR050237">
    <property type="entry name" value="ATP-dep_AMP-bd_enzyme"/>
</dbReference>
<dbReference type="PANTHER" id="PTHR43767:SF1">
    <property type="entry name" value="NONRIBOSOMAL PEPTIDE SYNTHASE PES1 (EUROFUNG)-RELATED"/>
    <property type="match status" value="1"/>
</dbReference>
<dbReference type="Pfam" id="PF13193">
    <property type="entry name" value="AMP-binding_C"/>
    <property type="match status" value="1"/>
</dbReference>
<accession>A0ABU6JKP5</accession>
<evidence type="ECO:0000313" key="3">
    <source>
        <dbReference type="EMBL" id="MEC5341228.1"/>
    </source>
</evidence>
<dbReference type="PROSITE" id="PS00455">
    <property type="entry name" value="AMP_BINDING"/>
    <property type="match status" value="1"/>
</dbReference>
<dbReference type="Pfam" id="PF00501">
    <property type="entry name" value="AMP-binding"/>
    <property type="match status" value="1"/>
</dbReference>
<name>A0ABU6JKP5_9GAMM</name>
<comment type="caution">
    <text evidence="3">The sequence shown here is derived from an EMBL/GenBank/DDBJ whole genome shotgun (WGS) entry which is preliminary data.</text>
</comment>
<dbReference type="EMBL" id="JAYWTM010000001">
    <property type="protein sequence ID" value="MEC5341228.1"/>
    <property type="molecule type" value="Genomic_DNA"/>
</dbReference>
<sequence>MDISTLLGQAARKWPHEIALCEPSSARTLTFFELDLALSAVGRALDRLSIAPGERVAILADAGIDYLIADYGCMACGRVRVPLDPALSEHELLAQLRDAGAALLLFSAQYAALADAMRSAGIECQPLSSVIESSPAASAPRPAQPAQALASLNYTGGTTGAPKAVMHRHVSLCAVLQNIVMARGAAVGDILLNVRPLWPIAAVAVLAHLLSGGRVVLGGRFDAATFIAQLAAYRAAFSSLVPTQLLRLLRETGASPAPLTYLKSIDIGAAALAEEVREGACALFGERIGVLYGMTEAPWSCYLSASQMAAARRDGASIEGLVGRPLFSAAVRIDRAGADGVGEILIAGPQLMAGYWRRAELSAGVLDNGWLRSGDLGRIRPDGQLLVLGRRKEIIRSGGKSVQPGEVAQSLLRYPGVLDAHVFGLPDIEWGEQVCAAVVTDGRPALTARRLMEHCRARLSRHKVPRQIFFVEQLPRSHYGKVQKSLLLAALGLAPQS</sequence>
<evidence type="ECO:0000259" key="1">
    <source>
        <dbReference type="Pfam" id="PF00501"/>
    </source>
</evidence>
<protein>
    <submittedName>
        <fullName evidence="3">Class I adenylate-forming enzyme family protein</fullName>
    </submittedName>
</protein>
<gene>
    <name evidence="3" type="ORF">VSX58_01205</name>
</gene>
<dbReference type="InterPro" id="IPR000873">
    <property type="entry name" value="AMP-dep_synth/lig_dom"/>
</dbReference>
<dbReference type="Proteomes" id="UP001309705">
    <property type="component" value="Unassembled WGS sequence"/>
</dbReference>
<dbReference type="Gene3D" id="3.40.50.12780">
    <property type="entry name" value="N-terminal domain of ligase-like"/>
    <property type="match status" value="1"/>
</dbReference>
<dbReference type="Gene3D" id="3.30.300.30">
    <property type="match status" value="1"/>
</dbReference>
<proteinExistence type="predicted"/>
<dbReference type="InterPro" id="IPR025110">
    <property type="entry name" value="AMP-bd_C"/>
</dbReference>
<feature type="domain" description="AMP-dependent synthetase/ligase" evidence="1">
    <location>
        <begin position="9"/>
        <end position="356"/>
    </location>
</feature>
<organism evidence="3 4">
    <name type="scientific">Brenneria populi</name>
    <dbReference type="NCBI Taxonomy" id="1505588"/>
    <lineage>
        <taxon>Bacteria</taxon>
        <taxon>Pseudomonadati</taxon>
        <taxon>Pseudomonadota</taxon>
        <taxon>Gammaproteobacteria</taxon>
        <taxon>Enterobacterales</taxon>
        <taxon>Pectobacteriaceae</taxon>
        <taxon>Brenneria</taxon>
    </lineage>
</organism>